<dbReference type="Gene3D" id="3.40.50.150">
    <property type="entry name" value="Vaccinia Virus protein VP39"/>
    <property type="match status" value="1"/>
</dbReference>
<dbReference type="Pfam" id="PF12847">
    <property type="entry name" value="Methyltransf_18"/>
    <property type="match status" value="1"/>
</dbReference>
<dbReference type="PANTHER" id="PTHR38451">
    <property type="entry name" value="TRNA (ADENINE(22)-N(1))-METHYLTRANSFERASE"/>
    <property type="match status" value="1"/>
</dbReference>
<organism evidence="1 2">
    <name type="scientific">Tissierella carlieri</name>
    <dbReference type="NCBI Taxonomy" id="689904"/>
    <lineage>
        <taxon>Bacteria</taxon>
        <taxon>Bacillati</taxon>
        <taxon>Bacillota</taxon>
        <taxon>Tissierellia</taxon>
        <taxon>Tissierellales</taxon>
        <taxon>Tissierellaceae</taxon>
        <taxon>Tissierella</taxon>
    </lineage>
</organism>
<dbReference type="RefSeq" id="WP_256311659.1">
    <property type="nucleotide sequence ID" value="NZ_JANGAC010000008.1"/>
</dbReference>
<keyword evidence="2" id="KW-1185">Reference proteome</keyword>
<protein>
    <submittedName>
        <fullName evidence="1">Class I SAM-dependent methyltransferase</fullName>
    </submittedName>
</protein>
<comment type="caution">
    <text evidence="1">The sequence shown here is derived from an EMBL/GenBank/DDBJ whole genome shotgun (WGS) entry which is preliminary data.</text>
</comment>
<dbReference type="PIRSF" id="PIRSF018637">
    <property type="entry name" value="TrmK"/>
    <property type="match status" value="1"/>
</dbReference>
<keyword evidence="1" id="KW-0489">Methyltransferase</keyword>
<dbReference type="InterPro" id="IPR029063">
    <property type="entry name" value="SAM-dependent_MTases_sf"/>
</dbReference>
<keyword evidence="1" id="KW-0808">Transferase</keyword>
<dbReference type="SUPFAM" id="SSF53335">
    <property type="entry name" value="S-adenosyl-L-methionine-dependent methyltransferases"/>
    <property type="match status" value="1"/>
</dbReference>
<sequence length="231" mass="26713">MKLSERLLTIANLVPKNSIVADIGTDHGYIPAYLIENKISKKVIGTDISKGSLDKIIEYVKELGFEDKIDSRLGDGLEVIKPYEVDTIIIAGMGGLLIRDILEKHKEISNSMIDFIFQPMVAAKELRQYLIENNFEIIKEELVKEENKYYEIIYAKKGKTFIEKEIYYEISPNLIQNKHPLLEEFIENKMIAAKKILKEIEGIHTEKSKERYLSLEKTIKEYEEVLEEIEG</sequence>
<dbReference type="Proteomes" id="UP001524478">
    <property type="component" value="Unassembled WGS sequence"/>
</dbReference>
<dbReference type="PANTHER" id="PTHR38451:SF1">
    <property type="entry name" value="TRNA (ADENINE(22)-N(1))-METHYLTRANSFERASE"/>
    <property type="match status" value="1"/>
</dbReference>
<dbReference type="GO" id="GO:0032259">
    <property type="term" value="P:methylation"/>
    <property type="evidence" value="ECO:0007669"/>
    <property type="project" value="UniProtKB-KW"/>
</dbReference>
<accession>A0ABT1SBT9</accession>
<dbReference type="EMBL" id="JANGAC010000008">
    <property type="protein sequence ID" value="MCQ4923790.1"/>
    <property type="molecule type" value="Genomic_DNA"/>
</dbReference>
<dbReference type="GO" id="GO:0008168">
    <property type="term" value="F:methyltransferase activity"/>
    <property type="evidence" value="ECO:0007669"/>
    <property type="project" value="UniProtKB-KW"/>
</dbReference>
<proteinExistence type="predicted"/>
<name>A0ABT1SBT9_9FIRM</name>
<dbReference type="InterPro" id="IPR006901">
    <property type="entry name" value="TrmK"/>
</dbReference>
<evidence type="ECO:0000313" key="1">
    <source>
        <dbReference type="EMBL" id="MCQ4923790.1"/>
    </source>
</evidence>
<reference evidence="1 2" key="1">
    <citation type="submission" date="2022-06" db="EMBL/GenBank/DDBJ databases">
        <title>Isolation of gut microbiota from human fecal samples.</title>
        <authorList>
            <person name="Pamer E.G."/>
            <person name="Barat B."/>
            <person name="Waligurski E."/>
            <person name="Medina S."/>
            <person name="Paddock L."/>
            <person name="Mostad J."/>
        </authorList>
    </citation>
    <scope>NUCLEOTIDE SEQUENCE [LARGE SCALE GENOMIC DNA]</scope>
    <source>
        <strain evidence="1 2">DFI.7.95</strain>
    </source>
</reference>
<gene>
    <name evidence="1" type="ORF">NE686_11875</name>
</gene>
<evidence type="ECO:0000313" key="2">
    <source>
        <dbReference type="Proteomes" id="UP001524478"/>
    </source>
</evidence>